<keyword evidence="1" id="KW-0472">Membrane</keyword>
<proteinExistence type="predicted"/>
<feature type="transmembrane region" description="Helical" evidence="1">
    <location>
        <begin position="20"/>
        <end position="41"/>
    </location>
</feature>
<dbReference type="PROSITE" id="PS00409">
    <property type="entry name" value="PROKAR_NTER_METHYL"/>
    <property type="match status" value="1"/>
</dbReference>
<keyword evidence="1" id="KW-0812">Transmembrane</keyword>
<accession>A0A1N7MN06</accession>
<name>A0A1N7MN06_9GAMM</name>
<organism evidence="2 3">
    <name type="scientific">Neptunomonas antarctica</name>
    <dbReference type="NCBI Taxonomy" id="619304"/>
    <lineage>
        <taxon>Bacteria</taxon>
        <taxon>Pseudomonadati</taxon>
        <taxon>Pseudomonadota</taxon>
        <taxon>Gammaproteobacteria</taxon>
        <taxon>Oceanospirillales</taxon>
        <taxon>Oceanospirillaceae</taxon>
        <taxon>Neptunomonas</taxon>
    </lineage>
</organism>
<reference evidence="3" key="1">
    <citation type="submission" date="2017-01" db="EMBL/GenBank/DDBJ databases">
        <authorList>
            <person name="Varghese N."/>
            <person name="Submissions S."/>
        </authorList>
    </citation>
    <scope>NUCLEOTIDE SEQUENCE [LARGE SCALE GENOMIC DNA]</scope>
    <source>
        <strain evidence="3">DSM 22306</strain>
    </source>
</reference>
<dbReference type="AlphaFoldDB" id="A0A1N7MN06"/>
<evidence type="ECO:0000313" key="2">
    <source>
        <dbReference type="EMBL" id="SIS87420.1"/>
    </source>
</evidence>
<dbReference type="EMBL" id="FTOE01000006">
    <property type="protein sequence ID" value="SIS87420.1"/>
    <property type="molecule type" value="Genomic_DNA"/>
</dbReference>
<evidence type="ECO:0000313" key="3">
    <source>
        <dbReference type="Proteomes" id="UP000185999"/>
    </source>
</evidence>
<sequence length="189" mass="20475">MFHLPGLRMKAPVSESGFSLVETILTIVIISIALVALISAWGQSAKHSGDPFWHAKAAYLGEAYIEEIITKRFDENTPVGGYPACTIASCSSTLGVDKLSDGVTDETRDLFDDVDDYHGLSETPSLNTLGAIRPEYDRYQVNVSVTYAGGEVPLTGGGTRPEKTVKRINITITPPGESSQLFVVYRGNY</sequence>
<dbReference type="NCBIfam" id="TIGR02532">
    <property type="entry name" value="IV_pilin_GFxxxE"/>
    <property type="match status" value="1"/>
</dbReference>
<protein>
    <submittedName>
        <fullName evidence="2">MSHA pilin protein MshD</fullName>
    </submittedName>
</protein>
<evidence type="ECO:0000256" key="1">
    <source>
        <dbReference type="SAM" id="Phobius"/>
    </source>
</evidence>
<gene>
    <name evidence="2" type="ORF">SAMN05421760_106204</name>
</gene>
<dbReference type="InterPro" id="IPR012902">
    <property type="entry name" value="N_methyl_site"/>
</dbReference>
<keyword evidence="3" id="KW-1185">Reference proteome</keyword>
<dbReference type="STRING" id="619304.SAMN05421760_106204"/>
<keyword evidence="1" id="KW-1133">Transmembrane helix</keyword>
<dbReference type="Proteomes" id="UP000185999">
    <property type="component" value="Unassembled WGS sequence"/>
</dbReference>